<dbReference type="RefSeq" id="WP_209466344.1">
    <property type="nucleotide sequence ID" value="NZ_JAGGLG010000011.1"/>
</dbReference>
<dbReference type="Pfam" id="PF01895">
    <property type="entry name" value="PhoU"/>
    <property type="match status" value="2"/>
</dbReference>
<dbReference type="Gene3D" id="1.20.58.220">
    <property type="entry name" value="Phosphate transport system protein phou homolog 2, domain 2"/>
    <property type="match status" value="1"/>
</dbReference>
<organism evidence="3 4">
    <name type="scientific">Symbiobacterium terraclitae</name>
    <dbReference type="NCBI Taxonomy" id="557451"/>
    <lineage>
        <taxon>Bacteria</taxon>
        <taxon>Bacillati</taxon>
        <taxon>Bacillota</taxon>
        <taxon>Clostridia</taxon>
        <taxon>Eubacteriales</taxon>
        <taxon>Symbiobacteriaceae</taxon>
        <taxon>Symbiobacterium</taxon>
    </lineage>
</organism>
<sequence>MRSTLEAQLKDLNTDILRMGQRVSEMIDNSVLSLARQDVALAQRVIDADDEIDRMLIAIEMRCLQVMALQQPMARDLRTVGTGLKIVTDLERMADHATDIAEVTLRLEGEPLIKPLIDIPRMAALAQEMVRAALDAFVEEDESAARAMIARDHEMDALYSAVFDELVEMMEQNPQVVRQATYLLHVAGWLERIGDHATNLGEWIIYRLTGELSDLNT</sequence>
<gene>
    <name evidence="3" type="ORF">J2Z79_001609</name>
</gene>
<dbReference type="InterPro" id="IPR038078">
    <property type="entry name" value="PhoU-like_sf"/>
</dbReference>
<comment type="function">
    <text evidence="1">Plays a role in the regulation of phosphate uptake.</text>
</comment>
<dbReference type="SUPFAM" id="SSF109755">
    <property type="entry name" value="PhoU-like"/>
    <property type="match status" value="1"/>
</dbReference>
<comment type="caution">
    <text evidence="3">The sequence shown here is derived from an EMBL/GenBank/DDBJ whole genome shotgun (WGS) entry which is preliminary data.</text>
</comment>
<dbReference type="InterPro" id="IPR028366">
    <property type="entry name" value="PhoU"/>
</dbReference>
<keyword evidence="1" id="KW-0592">Phosphate transport</keyword>
<name>A0ABS4JRN9_9FIRM</name>
<protein>
    <recommendedName>
        <fullName evidence="1">Phosphate-specific transport system accessory protein PhoU</fullName>
    </recommendedName>
</protein>
<evidence type="ECO:0000313" key="3">
    <source>
        <dbReference type="EMBL" id="MBP2018208.1"/>
    </source>
</evidence>
<feature type="domain" description="PhoU" evidence="2">
    <location>
        <begin position="16"/>
        <end position="103"/>
    </location>
</feature>
<evidence type="ECO:0000313" key="4">
    <source>
        <dbReference type="Proteomes" id="UP001519289"/>
    </source>
</evidence>
<dbReference type="PIRSF" id="PIRSF003107">
    <property type="entry name" value="PhoU"/>
    <property type="match status" value="1"/>
</dbReference>
<feature type="domain" description="PhoU" evidence="2">
    <location>
        <begin position="119"/>
        <end position="204"/>
    </location>
</feature>
<dbReference type="PANTHER" id="PTHR42930">
    <property type="entry name" value="PHOSPHATE-SPECIFIC TRANSPORT SYSTEM ACCESSORY PROTEIN PHOU"/>
    <property type="match status" value="1"/>
</dbReference>
<dbReference type="EMBL" id="JAGGLG010000011">
    <property type="protein sequence ID" value="MBP2018208.1"/>
    <property type="molecule type" value="Genomic_DNA"/>
</dbReference>
<keyword evidence="4" id="KW-1185">Reference proteome</keyword>
<dbReference type="PANTHER" id="PTHR42930:SF3">
    <property type="entry name" value="PHOSPHATE-SPECIFIC TRANSPORT SYSTEM ACCESSORY PROTEIN PHOU"/>
    <property type="match status" value="1"/>
</dbReference>
<dbReference type="Proteomes" id="UP001519289">
    <property type="component" value="Unassembled WGS sequence"/>
</dbReference>
<dbReference type="InterPro" id="IPR026022">
    <property type="entry name" value="PhoU_dom"/>
</dbReference>
<keyword evidence="1" id="KW-0813">Transport</keyword>
<reference evidence="3 4" key="1">
    <citation type="submission" date="2021-03" db="EMBL/GenBank/DDBJ databases">
        <title>Genomic Encyclopedia of Type Strains, Phase IV (KMG-IV): sequencing the most valuable type-strain genomes for metagenomic binning, comparative biology and taxonomic classification.</title>
        <authorList>
            <person name="Goeker M."/>
        </authorList>
    </citation>
    <scope>NUCLEOTIDE SEQUENCE [LARGE SCALE GENOMIC DNA]</scope>
    <source>
        <strain evidence="3 4">DSM 27138</strain>
    </source>
</reference>
<comment type="subunit">
    <text evidence="1">Homodimer.</text>
</comment>
<dbReference type="NCBIfam" id="TIGR02135">
    <property type="entry name" value="phoU_full"/>
    <property type="match status" value="1"/>
</dbReference>
<accession>A0ABS4JRN9</accession>
<comment type="subcellular location">
    <subcellularLocation>
        <location evidence="1">Cytoplasm</location>
    </subcellularLocation>
</comment>
<keyword evidence="1" id="KW-0963">Cytoplasm</keyword>
<comment type="similarity">
    <text evidence="1">Belongs to the PhoU family.</text>
</comment>
<evidence type="ECO:0000256" key="1">
    <source>
        <dbReference type="PIRNR" id="PIRNR003107"/>
    </source>
</evidence>
<proteinExistence type="inferred from homology"/>
<evidence type="ECO:0000259" key="2">
    <source>
        <dbReference type="Pfam" id="PF01895"/>
    </source>
</evidence>